<dbReference type="CDD" id="cd21411">
    <property type="entry name" value="NucC"/>
    <property type="match status" value="1"/>
</dbReference>
<dbReference type="EMBL" id="RKHG01000001">
    <property type="protein sequence ID" value="ROR53448.1"/>
    <property type="molecule type" value="Genomic_DNA"/>
</dbReference>
<dbReference type="Proteomes" id="UP000275749">
    <property type="component" value="Unassembled WGS sequence"/>
</dbReference>
<dbReference type="RefSeq" id="WP_123574903.1">
    <property type="nucleotide sequence ID" value="NZ_RKHG01000001.1"/>
</dbReference>
<proteinExistence type="predicted"/>
<protein>
    <recommendedName>
        <fullName evidence="1">DUF6602 domain-containing protein</fullName>
    </recommendedName>
</protein>
<evidence type="ECO:0000313" key="2">
    <source>
        <dbReference type="EMBL" id="ROR53448.1"/>
    </source>
</evidence>
<evidence type="ECO:0000313" key="3">
    <source>
        <dbReference type="Proteomes" id="UP000275749"/>
    </source>
</evidence>
<evidence type="ECO:0000259" key="1">
    <source>
        <dbReference type="Pfam" id="PF20247"/>
    </source>
</evidence>
<dbReference type="InterPro" id="IPR046537">
    <property type="entry name" value="DUF6602"/>
</dbReference>
<feature type="domain" description="DUF6602" evidence="1">
    <location>
        <begin position="27"/>
        <end position="129"/>
    </location>
</feature>
<gene>
    <name evidence="2" type="ORF">EDD41_0597</name>
</gene>
<organism evidence="2 3">
    <name type="scientific">Luteococcus japonicus</name>
    <dbReference type="NCBI Taxonomy" id="33984"/>
    <lineage>
        <taxon>Bacteria</taxon>
        <taxon>Bacillati</taxon>
        <taxon>Actinomycetota</taxon>
        <taxon>Actinomycetes</taxon>
        <taxon>Propionibacteriales</taxon>
        <taxon>Propionibacteriaceae</taxon>
        <taxon>Luteococcus</taxon>
    </lineage>
</organism>
<reference evidence="2 3" key="1">
    <citation type="submission" date="2018-11" db="EMBL/GenBank/DDBJ databases">
        <title>Sequencing the genomes of 1000 actinobacteria strains.</title>
        <authorList>
            <person name="Klenk H.-P."/>
        </authorList>
    </citation>
    <scope>NUCLEOTIDE SEQUENCE [LARGE SCALE GENOMIC DNA]</scope>
    <source>
        <strain evidence="2 3">DSM 10546</strain>
    </source>
</reference>
<accession>A0A3N1ZRV1</accession>
<sequence>MNNPITIRDVFIAKQRHLLAALEIVPSFTDHGTTIGDDTEANWVRVLQEFLPARYGVAKGIVMDSCGARSEQIDVIIYDPQYSPLLARAASGDLFIPAEAVYAVFEVKQEMNRPFMDYAGSKIASVRRLHRTSVAIQHAGGVYDPKEPIPILGGLLTTRNGWADLQGQAPIASILALEGERRVDLGCALQGGSFRRTGDPTQPLQHSDAETTLIYFLLSAFERLQAVGTVAAVDMAAYLTPLADPSRDLGV</sequence>
<dbReference type="AlphaFoldDB" id="A0A3N1ZRV1"/>
<dbReference type="Pfam" id="PF20247">
    <property type="entry name" value="DUF6602"/>
    <property type="match status" value="1"/>
</dbReference>
<comment type="caution">
    <text evidence="2">The sequence shown here is derived from an EMBL/GenBank/DDBJ whole genome shotgun (WGS) entry which is preliminary data.</text>
</comment>
<name>A0A3N1ZRV1_9ACTN</name>